<feature type="transmembrane region" description="Helical" evidence="1">
    <location>
        <begin position="54"/>
        <end position="77"/>
    </location>
</feature>
<evidence type="ECO:0000256" key="1">
    <source>
        <dbReference type="SAM" id="Phobius"/>
    </source>
</evidence>
<keyword evidence="1" id="KW-0472">Membrane</keyword>
<sequence>MPIETVERLLHIRTKKNQHVMRNIARLWDIGQQAQSAQDILDGLHPWGESKDLFFYNVIPRFLFISGIGIIIFGWVIHHYFPYPLTFLAGCLCCFVAYLIYEESDPIDEVIDFLEQRIMLLRYDLHFNKTPNHISATSNSMLVMSRLKQNFPLFSQGNVSNEIERFASTTWFDGEQEHHVMLFHYHYVDEFSLPNTQGEKQKITELHKDQWGAFIFQMPALGFAASNKHDEFIPPYTLTWKTADIMVNQNLHIFGYDQHQLARTISPSITLKLSDFFQQYSGDVVYHYEENMLCYIGDQNLFRIMRRKQKIQDISALRGHLRTLTIPEYEKFKQCMLNLIA</sequence>
<evidence type="ECO:0008006" key="4">
    <source>
        <dbReference type="Google" id="ProtNLM"/>
    </source>
</evidence>
<proteinExistence type="predicted"/>
<accession>A0A3G2SZC4</accession>
<evidence type="ECO:0000313" key="3">
    <source>
        <dbReference type="Proteomes" id="UP000279962"/>
    </source>
</evidence>
<keyword evidence="1" id="KW-0812">Transmembrane</keyword>
<reference evidence="2 3" key="1">
    <citation type="submission" date="2018-10" db="EMBL/GenBank/DDBJ databases">
        <title>The complete genome of Acinetobacter wuhouensis strain WCHAW010062.</title>
        <authorList>
            <person name="Hu Y."/>
            <person name="Long H."/>
            <person name="Feng Y."/>
            <person name="Zong Z."/>
        </authorList>
    </citation>
    <scope>NUCLEOTIDE SEQUENCE [LARGE SCALE GENOMIC DNA]</scope>
    <source>
        <strain evidence="2 3">WCHAW010062</strain>
    </source>
</reference>
<dbReference type="RefSeq" id="WP_087552422.1">
    <property type="nucleotide sequence ID" value="NZ_CP033133.1"/>
</dbReference>
<dbReference type="EMBL" id="CP033133">
    <property type="protein sequence ID" value="AYO53253.1"/>
    <property type="molecule type" value="Genomic_DNA"/>
</dbReference>
<protein>
    <recommendedName>
        <fullName evidence="4">DUF3137 domain-containing protein</fullName>
    </recommendedName>
</protein>
<gene>
    <name evidence="2" type="ORF">CDG68_06065</name>
</gene>
<dbReference type="Proteomes" id="UP000279962">
    <property type="component" value="Chromosome"/>
</dbReference>
<name>A0A3G2SZC4_9GAMM</name>
<dbReference type="AlphaFoldDB" id="A0A3G2SZC4"/>
<keyword evidence="1" id="KW-1133">Transmembrane helix</keyword>
<feature type="transmembrane region" description="Helical" evidence="1">
    <location>
        <begin position="83"/>
        <end position="101"/>
    </location>
</feature>
<evidence type="ECO:0000313" key="2">
    <source>
        <dbReference type="EMBL" id="AYO53253.1"/>
    </source>
</evidence>
<organism evidence="2 3">
    <name type="scientific">Acinetobacter wuhouensis</name>
    <dbReference type="NCBI Taxonomy" id="1879050"/>
    <lineage>
        <taxon>Bacteria</taxon>
        <taxon>Pseudomonadati</taxon>
        <taxon>Pseudomonadota</taxon>
        <taxon>Gammaproteobacteria</taxon>
        <taxon>Moraxellales</taxon>
        <taxon>Moraxellaceae</taxon>
        <taxon>Acinetobacter</taxon>
    </lineage>
</organism>